<dbReference type="GO" id="GO:0032454">
    <property type="term" value="F:histone H3K9 demethylase activity"/>
    <property type="evidence" value="ECO:0007669"/>
    <property type="project" value="TreeGrafter"/>
</dbReference>
<evidence type="ECO:0000256" key="1">
    <source>
        <dbReference type="ARBA" id="ARBA00022853"/>
    </source>
</evidence>
<dbReference type="InterPro" id="IPR003349">
    <property type="entry name" value="JmjN"/>
</dbReference>
<gene>
    <name evidence="4" type="primary">LOC112390453</name>
</gene>
<dbReference type="GO" id="GO:0000785">
    <property type="term" value="C:chromatin"/>
    <property type="evidence" value="ECO:0007669"/>
    <property type="project" value="TreeGrafter"/>
</dbReference>
<proteinExistence type="predicted"/>
<dbReference type="KEGG" id="nasi:112390453"/>
<dbReference type="GO" id="GO:0010468">
    <property type="term" value="P:regulation of gene expression"/>
    <property type="evidence" value="ECO:0007669"/>
    <property type="project" value="TreeGrafter"/>
</dbReference>
<keyword evidence="1" id="KW-0156">Chromatin regulator</keyword>
<dbReference type="GeneID" id="112390453"/>
<reference evidence="4" key="1">
    <citation type="submission" date="2025-08" db="UniProtKB">
        <authorList>
            <consortium name="RefSeq"/>
        </authorList>
    </citation>
    <scope>IDENTIFICATION</scope>
    <source>
        <tissue evidence="4">Meat</tissue>
    </source>
</reference>
<name>A0A341A942_NEOAA</name>
<sequence length="150" mass="17484">MKVMKSKSTWAQNPSCSIMVFRPTKEEFNDFDKYIAYMESQGAHRAGLAKVIPPQDWKARKTYDDIDDILIAAPLQQVISGHAGVFTQHHKKKKAMTVREYRRLTNSEKHQTPFYSDFEELERKYWKTRPYDSPVYGADVSGSLYTPTHF</sequence>
<dbReference type="GO" id="GO:0005634">
    <property type="term" value="C:nucleus"/>
    <property type="evidence" value="ECO:0007669"/>
    <property type="project" value="TreeGrafter"/>
</dbReference>
<dbReference type="SMART" id="SM00545">
    <property type="entry name" value="JmjN"/>
    <property type="match status" value="1"/>
</dbReference>
<evidence type="ECO:0000313" key="4">
    <source>
        <dbReference type="RefSeq" id="XP_024587175.1"/>
    </source>
</evidence>
<dbReference type="PANTHER" id="PTHR10694:SF21">
    <property type="entry name" value="LYSINE-SPECIFIC DEMETHYLASE 4D"/>
    <property type="match status" value="1"/>
</dbReference>
<dbReference type="Pfam" id="PF02375">
    <property type="entry name" value="JmjN"/>
    <property type="match status" value="1"/>
</dbReference>
<dbReference type="Gene3D" id="2.60.120.650">
    <property type="entry name" value="Cupin"/>
    <property type="match status" value="1"/>
</dbReference>
<dbReference type="PROSITE" id="PS51183">
    <property type="entry name" value="JMJN"/>
    <property type="match status" value="1"/>
</dbReference>
<dbReference type="PANTHER" id="PTHR10694">
    <property type="entry name" value="LYSINE-SPECIFIC DEMETHYLASE"/>
    <property type="match status" value="1"/>
</dbReference>
<dbReference type="Proteomes" id="UP000252040">
    <property type="component" value="Unplaced"/>
</dbReference>
<evidence type="ECO:0000259" key="2">
    <source>
        <dbReference type="PROSITE" id="PS51183"/>
    </source>
</evidence>
<organism evidence="3 4">
    <name type="scientific">Neophocaena asiaeorientalis asiaeorientalis</name>
    <name type="common">Yangtze finless porpoise</name>
    <name type="synonym">Neophocaena phocaenoides subsp. asiaeorientalis</name>
    <dbReference type="NCBI Taxonomy" id="1706337"/>
    <lineage>
        <taxon>Eukaryota</taxon>
        <taxon>Metazoa</taxon>
        <taxon>Chordata</taxon>
        <taxon>Craniata</taxon>
        <taxon>Vertebrata</taxon>
        <taxon>Euteleostomi</taxon>
        <taxon>Mammalia</taxon>
        <taxon>Eutheria</taxon>
        <taxon>Laurasiatheria</taxon>
        <taxon>Artiodactyla</taxon>
        <taxon>Whippomorpha</taxon>
        <taxon>Cetacea</taxon>
        <taxon>Odontoceti</taxon>
        <taxon>Phocoenidae</taxon>
        <taxon>Neophocaena</taxon>
    </lineage>
</organism>
<dbReference type="RefSeq" id="XP_024587175.1">
    <property type="nucleotide sequence ID" value="XM_024731407.1"/>
</dbReference>
<evidence type="ECO:0000313" key="3">
    <source>
        <dbReference type="Proteomes" id="UP000252040"/>
    </source>
</evidence>
<accession>A0A341A942</accession>
<dbReference type="AlphaFoldDB" id="A0A341A942"/>
<dbReference type="STRING" id="1706337.A0A341A942"/>
<protein>
    <submittedName>
        <fullName evidence="4">Lysine-specific demethylase 4D-like</fullName>
    </submittedName>
</protein>
<dbReference type="InParanoid" id="A0A341A942"/>
<keyword evidence="3" id="KW-1185">Reference proteome</keyword>
<feature type="domain" description="JmjN" evidence="2">
    <location>
        <begin position="18"/>
        <end position="60"/>
    </location>
</feature>